<dbReference type="InterPro" id="IPR050143">
    <property type="entry name" value="TRIM/RBCC"/>
</dbReference>
<name>A4FTM2_CYHV3</name>
<sequence>MEYQDISRHLTCLKCSGLFKDPVTVPCGHSVCRACLKVGDQCDVCMIDFWTHPDELTTSHSLKELVDAVYAAINVVAPPTSATVRNKPTITAFAPCGADVNCCNSDSTVSSPEPYGAAAPSPDGLRNPFIQTPQTPVAMPRLKAPPPSPPPVPCPANIPFHMLPQTPSPSPPLSPPPPPPLPVPVKAITPAHTLAHTLAPGSGGARGNQPPPAPRSLLERSMSRQNSGGGGSSGAKNKKYQLVTKLRRLASDLEFRERWHMRLLCHKYMVDTRLDVATAHPNVKVGCDGVLCYYTKHGSSVPPAPTKRTFVNIPAVMTKNGHFTALYFEVHVDNKQAWTFGVCTYNVDRLMYVPAPVRGAWTISLREDGNVCANTDNGREPINKGNAYMSKVGVLLDPEVGSVQFVDAVTYDTLYVFQSQSVGNVPMHAFLCPEIAESVPMILSEPKPKHSD</sequence>
<evidence type="ECO:0000256" key="4">
    <source>
        <dbReference type="SAM" id="MobiDB-lite"/>
    </source>
</evidence>
<keyword evidence="3" id="KW-0862">Zinc</keyword>
<dbReference type="Gene3D" id="3.30.40.10">
    <property type="entry name" value="Zinc/RING finger domain, C3HC4 (zinc finger)"/>
    <property type="match status" value="1"/>
</dbReference>
<dbReference type="GO" id="GO:0008270">
    <property type="term" value="F:zinc ion binding"/>
    <property type="evidence" value="ECO:0007669"/>
    <property type="project" value="UniProtKB-KW"/>
</dbReference>
<dbReference type="SUPFAM" id="SSF49899">
    <property type="entry name" value="Concanavalin A-like lectins/glucanases"/>
    <property type="match status" value="1"/>
</dbReference>
<evidence type="ECO:0000256" key="2">
    <source>
        <dbReference type="ARBA" id="ARBA00022771"/>
    </source>
</evidence>
<dbReference type="PROSITE" id="PS50188">
    <property type="entry name" value="B302_SPRY"/>
    <property type="match status" value="1"/>
</dbReference>
<dbReference type="InterPro" id="IPR043136">
    <property type="entry name" value="B30.2/SPRY_sf"/>
</dbReference>
<dbReference type="PRINTS" id="PR01407">
    <property type="entry name" value="BUTYPHLNCDUF"/>
</dbReference>
<dbReference type="SUPFAM" id="SSF57850">
    <property type="entry name" value="RING/U-box"/>
    <property type="match status" value="1"/>
</dbReference>
<dbReference type="Proteomes" id="UP000169752">
    <property type="component" value="Segment"/>
</dbReference>
<dbReference type="PROSITE" id="PS00518">
    <property type="entry name" value="ZF_RING_1"/>
    <property type="match status" value="1"/>
</dbReference>
<dbReference type="InterPro" id="IPR001870">
    <property type="entry name" value="B30.2/SPRY"/>
</dbReference>
<keyword evidence="1" id="KW-0479">Metal-binding</keyword>
<dbReference type="InterPro" id="IPR003877">
    <property type="entry name" value="SPRY_dom"/>
</dbReference>
<keyword evidence="2" id="KW-0863">Zinc-finger</keyword>
<feature type="compositionally biased region" description="Pro residues" evidence="4">
    <location>
        <begin position="166"/>
        <end position="183"/>
    </location>
</feature>
<dbReference type="EMBL" id="AP008984">
    <property type="protein sequence ID" value="BAF48941.1"/>
    <property type="molecule type" value="Genomic_DNA"/>
</dbReference>
<dbReference type="PANTHER" id="PTHR24103">
    <property type="entry name" value="E3 UBIQUITIN-PROTEIN LIGASE TRIM"/>
    <property type="match status" value="1"/>
</dbReference>
<organism evidence="5 6">
    <name type="scientific">Cyprinid herpesvirus 3</name>
    <name type="common">CyHV-3</name>
    <dbReference type="NCBI Taxonomy" id="180230"/>
    <lineage>
        <taxon>Viruses</taxon>
        <taxon>Duplodnaviria</taxon>
        <taxon>Heunggongvirae</taxon>
        <taxon>Peploviricota</taxon>
        <taxon>Herviviricetes</taxon>
        <taxon>Herpesvirales</taxon>
        <taxon>Alloherpesviridae</taxon>
        <taxon>Cyvirus</taxon>
        <taxon>Cyvirus cyprinidallo3</taxon>
    </lineage>
</organism>
<dbReference type="InterPro" id="IPR013320">
    <property type="entry name" value="ConA-like_dom_sf"/>
</dbReference>
<evidence type="ECO:0000313" key="6">
    <source>
        <dbReference type="Proteomes" id="UP000169752"/>
    </source>
</evidence>
<gene>
    <name evidence="5" type="ORF">KHVJ137</name>
</gene>
<reference evidence="5 6" key="1">
    <citation type="journal article" date="2007" name="J. Virol.">
        <title>Genome sequences of three koi herpesvirus isolates representing the expanding distribution of an emerging disease threatening koi and common carp worldwide.</title>
        <authorList>
            <person name="Aoki T."/>
            <person name="Hirono I."/>
            <person name="Kurokawa K."/>
            <person name="Fukuda H."/>
            <person name="Nahary R."/>
            <person name="Eldar A."/>
            <person name="Davison A.J."/>
            <person name="Waltzek T.B."/>
            <person name="Bercovier H."/>
            <person name="Hedrick R.P."/>
        </authorList>
    </citation>
    <scope>NUCLEOTIDE SEQUENCE [LARGE SCALE GENOMIC DNA]</scope>
    <source>
        <strain evidence="5">TUMST1</strain>
    </source>
</reference>
<dbReference type="InterPro" id="IPR003879">
    <property type="entry name" value="Butyrophylin_SPRY"/>
</dbReference>
<dbReference type="InterPro" id="IPR027370">
    <property type="entry name" value="Znf-RING_euk"/>
</dbReference>
<proteinExistence type="predicted"/>
<evidence type="ECO:0000256" key="1">
    <source>
        <dbReference type="ARBA" id="ARBA00022723"/>
    </source>
</evidence>
<dbReference type="Pfam" id="PF13445">
    <property type="entry name" value="zf-RING_UBOX"/>
    <property type="match status" value="1"/>
</dbReference>
<feature type="region of interest" description="Disordered" evidence="4">
    <location>
        <begin position="112"/>
        <end position="239"/>
    </location>
</feature>
<dbReference type="InterPro" id="IPR001841">
    <property type="entry name" value="Znf_RING"/>
</dbReference>
<dbReference type="PROSITE" id="PS50089">
    <property type="entry name" value="ZF_RING_2"/>
    <property type="match status" value="1"/>
</dbReference>
<dbReference type="Gene3D" id="2.60.120.920">
    <property type="match status" value="1"/>
</dbReference>
<evidence type="ECO:0000313" key="5">
    <source>
        <dbReference type="EMBL" id="BAF48941.1"/>
    </source>
</evidence>
<protein>
    <submittedName>
        <fullName evidence="5">Uncharacterized protein</fullName>
    </submittedName>
</protein>
<dbReference type="InterPro" id="IPR017907">
    <property type="entry name" value="Znf_RING_CS"/>
</dbReference>
<feature type="compositionally biased region" description="Pro residues" evidence="4">
    <location>
        <begin position="143"/>
        <end position="156"/>
    </location>
</feature>
<evidence type="ECO:0000256" key="3">
    <source>
        <dbReference type="ARBA" id="ARBA00022833"/>
    </source>
</evidence>
<dbReference type="Pfam" id="PF00622">
    <property type="entry name" value="SPRY"/>
    <property type="match status" value="1"/>
</dbReference>
<dbReference type="InterPro" id="IPR013083">
    <property type="entry name" value="Znf_RING/FYVE/PHD"/>
</dbReference>
<accession>A4FTM2</accession>